<dbReference type="PANTHER" id="PTHR43874">
    <property type="entry name" value="TWO-COMPONENT RESPONSE REGULATOR"/>
    <property type="match status" value="1"/>
</dbReference>
<evidence type="ECO:0000259" key="10">
    <source>
        <dbReference type="PROSITE" id="PS50110"/>
    </source>
</evidence>
<dbReference type="EMBL" id="JAIWQS010000002">
    <property type="protein sequence ID" value="KAJ8771415.1"/>
    <property type="molecule type" value="Genomic_DNA"/>
</dbReference>
<evidence type="ECO:0000256" key="3">
    <source>
        <dbReference type="ARBA" id="ARBA00023012"/>
    </source>
</evidence>
<comment type="subcellular location">
    <subcellularLocation>
        <location evidence="1">Nucleus</location>
    </subcellularLocation>
</comment>
<feature type="region of interest" description="Disordered" evidence="9">
    <location>
        <begin position="175"/>
        <end position="206"/>
    </location>
</feature>
<evidence type="ECO:0000313" key="12">
    <source>
        <dbReference type="EMBL" id="KAJ8771415.1"/>
    </source>
</evidence>
<comment type="caution">
    <text evidence="12">The sequence shown here is derived from an EMBL/GenBank/DDBJ whole genome shotgun (WGS) entry which is preliminary data.</text>
</comment>
<feature type="region of interest" description="Disordered" evidence="9">
    <location>
        <begin position="536"/>
        <end position="571"/>
    </location>
</feature>
<keyword evidence="4" id="KW-0805">Transcription regulation</keyword>
<dbReference type="SUPFAM" id="SSF52172">
    <property type="entry name" value="CheY-like"/>
    <property type="match status" value="1"/>
</dbReference>
<dbReference type="GO" id="GO:0009736">
    <property type="term" value="P:cytokinin-activated signaling pathway"/>
    <property type="evidence" value="ECO:0007669"/>
    <property type="project" value="InterPro"/>
</dbReference>
<dbReference type="PROSITE" id="PS51294">
    <property type="entry name" value="HTH_MYB"/>
    <property type="match status" value="1"/>
</dbReference>
<protein>
    <recommendedName>
        <fullName evidence="14">Two-component response regulator</fullName>
    </recommendedName>
</protein>
<evidence type="ECO:0000256" key="7">
    <source>
        <dbReference type="ARBA" id="ARBA00023242"/>
    </source>
</evidence>
<keyword evidence="2 8" id="KW-0597">Phosphoprotein</keyword>
<dbReference type="Gene3D" id="3.40.50.2300">
    <property type="match status" value="1"/>
</dbReference>
<evidence type="ECO:0000256" key="2">
    <source>
        <dbReference type="ARBA" id="ARBA00022553"/>
    </source>
</evidence>
<dbReference type="FunFam" id="1.10.10.60:FF:000007">
    <property type="entry name" value="Two-component response regulator"/>
    <property type="match status" value="1"/>
</dbReference>
<evidence type="ECO:0000313" key="13">
    <source>
        <dbReference type="Proteomes" id="UP001159364"/>
    </source>
</evidence>
<dbReference type="Pfam" id="PF00072">
    <property type="entry name" value="Response_reg"/>
    <property type="match status" value="1"/>
</dbReference>
<dbReference type="GO" id="GO:0005634">
    <property type="term" value="C:nucleus"/>
    <property type="evidence" value="ECO:0007669"/>
    <property type="project" value="UniProtKB-SubCell"/>
</dbReference>
<evidence type="ECO:0008006" key="14">
    <source>
        <dbReference type="Google" id="ProtNLM"/>
    </source>
</evidence>
<evidence type="ECO:0000256" key="8">
    <source>
        <dbReference type="PROSITE-ProRule" id="PRU00169"/>
    </source>
</evidence>
<evidence type="ECO:0000256" key="5">
    <source>
        <dbReference type="ARBA" id="ARBA00023159"/>
    </source>
</evidence>
<feature type="domain" description="Response regulatory" evidence="10">
    <location>
        <begin position="22"/>
        <end position="143"/>
    </location>
</feature>
<dbReference type="InterPro" id="IPR011006">
    <property type="entry name" value="CheY-like_superfamily"/>
</dbReference>
<proteinExistence type="predicted"/>
<evidence type="ECO:0000256" key="9">
    <source>
        <dbReference type="SAM" id="MobiDB-lite"/>
    </source>
</evidence>
<feature type="compositionally biased region" description="Polar residues" evidence="9">
    <location>
        <begin position="543"/>
        <end position="571"/>
    </location>
</feature>
<accession>A0AAV8TWS0</accession>
<keyword evidence="6" id="KW-0804">Transcription</keyword>
<dbReference type="Gene3D" id="1.10.10.60">
    <property type="entry name" value="Homeodomain-like"/>
    <property type="match status" value="1"/>
</dbReference>
<evidence type="ECO:0000256" key="4">
    <source>
        <dbReference type="ARBA" id="ARBA00023015"/>
    </source>
</evidence>
<dbReference type="InterPro" id="IPR006447">
    <property type="entry name" value="Myb_dom_plants"/>
</dbReference>
<gene>
    <name evidence="12" type="ORF">K2173_026592</name>
</gene>
<reference evidence="12 13" key="1">
    <citation type="submission" date="2021-09" db="EMBL/GenBank/DDBJ databases">
        <title>Genomic insights and catalytic innovation underlie evolution of tropane alkaloids biosynthesis.</title>
        <authorList>
            <person name="Wang Y.-J."/>
            <person name="Tian T."/>
            <person name="Huang J.-P."/>
            <person name="Huang S.-X."/>
        </authorList>
    </citation>
    <scope>NUCLEOTIDE SEQUENCE [LARGE SCALE GENOMIC DNA]</scope>
    <source>
        <strain evidence="12">KIB-2018</strain>
        <tissue evidence="12">Leaf</tissue>
    </source>
</reference>
<keyword evidence="7" id="KW-0539">Nucleus</keyword>
<dbReference type="SUPFAM" id="SSF46689">
    <property type="entry name" value="Homeodomain-like"/>
    <property type="match status" value="1"/>
</dbReference>
<dbReference type="InterPro" id="IPR001789">
    <property type="entry name" value="Sig_transdc_resp-reg_receiver"/>
</dbReference>
<keyword evidence="3" id="KW-0902">Two-component regulatory system</keyword>
<sequence length="648" mass="71188">MGRERSVPTPSLKTTSSLLKIQILVVDDDSTSLAIVASMLKTYCPRGIYIYRLLTVRSPLDALLQLRLHQGFFDLVVTDLYMPVMNGIELQQQVNEEFNLPVVIMSSDDKKSVVMDCLESGASFYMMKPVNQNDLKNIWQCAVTSKQGKPSAIMEGIPSSGEKLPIEYINSSASVPQERRDVKGSTKKLKRKGNREDEDGTTTGPKKAKVVWTNSLHNRFLHAISHLGLDKSVPKKILEFMSVPGLTRENVASHLQKYRIFLKRVAEKGNSTIPKDSSEKDLRSTFANGLASMMLRSLEQQKQQRLPEFVSMQKMGAQIQPGRGETVSLSPDSPNFTSLNFPNHHQLPLPLDQQQIQTLPSPDKICNIPTASGIEDGVVAVNNSSPYLNNGQDNYVKTEMIGDGLGQKNFNAGDMLSGINGFINWNCNDFSSSVPSMGNGSFSNLVQTGSAIPEQFSASLTGANPESSSILPIAENQDGIGNGPEDMDFFNLISDGSTLDDILNYLQLNSDFDEILSHTKSPYQQQAAQVFRNSNFSASNSNQPKVSFSASNSYQAQVNNTPSSGLSDPNSYQQVQGGGGMNFNGNENLVDAYQPSFIQDPETILDPNLDGMYSADNATEGIQIQACGLAIQDWNDEFFNSLFDDDIF</sequence>
<evidence type="ECO:0000259" key="11">
    <source>
        <dbReference type="PROSITE" id="PS51294"/>
    </source>
</evidence>
<dbReference type="InterPro" id="IPR001005">
    <property type="entry name" value="SANT/Myb"/>
</dbReference>
<dbReference type="InterPro" id="IPR045279">
    <property type="entry name" value="ARR-like"/>
</dbReference>
<dbReference type="GO" id="GO:0003677">
    <property type="term" value="F:DNA binding"/>
    <property type="evidence" value="ECO:0007669"/>
    <property type="project" value="InterPro"/>
</dbReference>
<organism evidence="12 13">
    <name type="scientific">Erythroxylum novogranatense</name>
    <dbReference type="NCBI Taxonomy" id="1862640"/>
    <lineage>
        <taxon>Eukaryota</taxon>
        <taxon>Viridiplantae</taxon>
        <taxon>Streptophyta</taxon>
        <taxon>Embryophyta</taxon>
        <taxon>Tracheophyta</taxon>
        <taxon>Spermatophyta</taxon>
        <taxon>Magnoliopsida</taxon>
        <taxon>eudicotyledons</taxon>
        <taxon>Gunneridae</taxon>
        <taxon>Pentapetalae</taxon>
        <taxon>rosids</taxon>
        <taxon>fabids</taxon>
        <taxon>Malpighiales</taxon>
        <taxon>Erythroxylaceae</taxon>
        <taxon>Erythroxylum</taxon>
    </lineage>
</organism>
<name>A0AAV8TWS0_9ROSI</name>
<dbReference type="PANTHER" id="PTHR43874:SF19">
    <property type="entry name" value="RESPONSE REGULATOR 23-RELATED"/>
    <property type="match status" value="1"/>
</dbReference>
<dbReference type="Pfam" id="PF00249">
    <property type="entry name" value="Myb_DNA-binding"/>
    <property type="match status" value="1"/>
</dbReference>
<dbReference type="PROSITE" id="PS50110">
    <property type="entry name" value="RESPONSE_REGULATORY"/>
    <property type="match status" value="1"/>
</dbReference>
<dbReference type="CDD" id="cd17584">
    <property type="entry name" value="REC_typeB_ARR-like"/>
    <property type="match status" value="1"/>
</dbReference>
<keyword evidence="13" id="KW-1185">Reference proteome</keyword>
<feature type="domain" description="HTH myb-type" evidence="11">
    <location>
        <begin position="204"/>
        <end position="263"/>
    </location>
</feature>
<dbReference type="InterPro" id="IPR017930">
    <property type="entry name" value="Myb_dom"/>
</dbReference>
<dbReference type="AlphaFoldDB" id="A0AAV8TWS0"/>
<evidence type="ECO:0000256" key="6">
    <source>
        <dbReference type="ARBA" id="ARBA00023163"/>
    </source>
</evidence>
<dbReference type="InterPro" id="IPR009057">
    <property type="entry name" value="Homeodomain-like_sf"/>
</dbReference>
<dbReference type="GO" id="GO:0000160">
    <property type="term" value="P:phosphorelay signal transduction system"/>
    <property type="evidence" value="ECO:0007669"/>
    <property type="project" value="UniProtKB-KW"/>
</dbReference>
<dbReference type="SMART" id="SM00448">
    <property type="entry name" value="REC"/>
    <property type="match status" value="1"/>
</dbReference>
<dbReference type="Proteomes" id="UP001159364">
    <property type="component" value="Linkage Group LG02"/>
</dbReference>
<evidence type="ECO:0000256" key="1">
    <source>
        <dbReference type="ARBA" id="ARBA00004123"/>
    </source>
</evidence>
<keyword evidence="5" id="KW-0010">Activator</keyword>
<feature type="modified residue" description="4-aspartylphosphate" evidence="8">
    <location>
        <position position="79"/>
    </location>
</feature>
<dbReference type="NCBIfam" id="TIGR01557">
    <property type="entry name" value="myb_SHAQKYF"/>
    <property type="match status" value="1"/>
</dbReference>